<name>A0A164WJ63_9AGAM</name>
<gene>
    <name evidence="1" type="ORF">SISNIDRAFT_543025</name>
</gene>
<proteinExistence type="predicted"/>
<evidence type="ECO:0000313" key="2">
    <source>
        <dbReference type="Proteomes" id="UP000076722"/>
    </source>
</evidence>
<evidence type="ECO:0000313" key="1">
    <source>
        <dbReference type="EMBL" id="KZS95090.1"/>
    </source>
</evidence>
<sequence>CRITQLEAAIKKHLAESVVVRLFPRFHAFLGFITMHYSPSKEASEVLGNRPLNSSTTLPKTFRKRNLQPHLYLSHSMHPGPATAQDSVGAPLPPAVTALLVRVPGFLPVPTPFSAYGGPGRTARCSCRWTLNRYTPCSERVNCLSQIAYGFLHSGLRLVPGDYYWI</sequence>
<organism evidence="1 2">
    <name type="scientific">Sistotremastrum niveocremeum HHB9708</name>
    <dbReference type="NCBI Taxonomy" id="1314777"/>
    <lineage>
        <taxon>Eukaryota</taxon>
        <taxon>Fungi</taxon>
        <taxon>Dikarya</taxon>
        <taxon>Basidiomycota</taxon>
        <taxon>Agaricomycotina</taxon>
        <taxon>Agaricomycetes</taxon>
        <taxon>Sistotremastrales</taxon>
        <taxon>Sistotremastraceae</taxon>
        <taxon>Sertulicium</taxon>
        <taxon>Sertulicium niveocremeum</taxon>
    </lineage>
</organism>
<reference evidence="1 2" key="1">
    <citation type="journal article" date="2016" name="Mol. Biol. Evol.">
        <title>Comparative Genomics of Early-Diverging Mushroom-Forming Fungi Provides Insights into the Origins of Lignocellulose Decay Capabilities.</title>
        <authorList>
            <person name="Nagy L.G."/>
            <person name="Riley R."/>
            <person name="Tritt A."/>
            <person name="Adam C."/>
            <person name="Daum C."/>
            <person name="Floudas D."/>
            <person name="Sun H."/>
            <person name="Yadav J.S."/>
            <person name="Pangilinan J."/>
            <person name="Larsson K.H."/>
            <person name="Matsuura K."/>
            <person name="Barry K."/>
            <person name="Labutti K."/>
            <person name="Kuo R."/>
            <person name="Ohm R.A."/>
            <person name="Bhattacharya S.S."/>
            <person name="Shirouzu T."/>
            <person name="Yoshinaga Y."/>
            <person name="Martin F.M."/>
            <person name="Grigoriev I.V."/>
            <person name="Hibbett D.S."/>
        </authorList>
    </citation>
    <scope>NUCLEOTIDE SEQUENCE [LARGE SCALE GENOMIC DNA]</scope>
    <source>
        <strain evidence="1 2">HHB9708</strain>
    </source>
</reference>
<dbReference type="AlphaFoldDB" id="A0A164WJ63"/>
<feature type="non-terminal residue" evidence="1">
    <location>
        <position position="1"/>
    </location>
</feature>
<dbReference type="Proteomes" id="UP000076722">
    <property type="component" value="Unassembled WGS sequence"/>
</dbReference>
<keyword evidence="2" id="KW-1185">Reference proteome</keyword>
<dbReference type="EMBL" id="KV419402">
    <property type="protein sequence ID" value="KZS95090.1"/>
    <property type="molecule type" value="Genomic_DNA"/>
</dbReference>
<accession>A0A164WJ63</accession>
<protein>
    <submittedName>
        <fullName evidence="1">Uncharacterized protein</fullName>
    </submittedName>
</protein>